<keyword evidence="1" id="KW-0812">Transmembrane</keyword>
<feature type="transmembrane region" description="Helical" evidence="1">
    <location>
        <begin position="416"/>
        <end position="434"/>
    </location>
</feature>
<dbReference type="Pfam" id="PF03806">
    <property type="entry name" value="ABG_transport"/>
    <property type="match status" value="1"/>
</dbReference>
<feature type="transmembrane region" description="Helical" evidence="1">
    <location>
        <begin position="218"/>
        <end position="240"/>
    </location>
</feature>
<keyword evidence="1" id="KW-1133">Transmembrane helix</keyword>
<feature type="transmembrane region" description="Helical" evidence="1">
    <location>
        <begin position="350"/>
        <end position="369"/>
    </location>
</feature>
<keyword evidence="3" id="KW-1185">Reference proteome</keyword>
<protein>
    <submittedName>
        <fullName evidence="2">Aminobenzoyl-glutamate transporter</fullName>
    </submittedName>
</protein>
<dbReference type="Proteomes" id="UP000654947">
    <property type="component" value="Unassembled WGS sequence"/>
</dbReference>
<organism evidence="2 3">
    <name type="scientific">Nocardiopsis kunsanensis</name>
    <dbReference type="NCBI Taxonomy" id="141693"/>
    <lineage>
        <taxon>Bacteria</taxon>
        <taxon>Bacillati</taxon>
        <taxon>Actinomycetota</taxon>
        <taxon>Actinomycetes</taxon>
        <taxon>Streptosporangiales</taxon>
        <taxon>Nocardiopsidaceae</taxon>
        <taxon>Nocardiopsis</taxon>
    </lineage>
</organism>
<gene>
    <name evidence="2" type="ORF">GCM10007147_22010</name>
</gene>
<dbReference type="GO" id="GO:1902604">
    <property type="term" value="P:p-aminobenzoyl-glutamate transmembrane transport"/>
    <property type="evidence" value="ECO:0007669"/>
    <property type="project" value="InterPro"/>
</dbReference>
<feature type="transmembrane region" description="Helical" evidence="1">
    <location>
        <begin position="34"/>
        <end position="56"/>
    </location>
</feature>
<accession>A0A919CHQ1</accession>
<reference evidence="2 3" key="1">
    <citation type="journal article" date="2014" name="Int. J. Syst. Evol. Microbiol.">
        <title>Complete genome sequence of Corynebacterium casei LMG S-19264T (=DSM 44701T), isolated from a smear-ripened cheese.</title>
        <authorList>
            <consortium name="US DOE Joint Genome Institute (JGI-PGF)"/>
            <person name="Walter F."/>
            <person name="Albersmeier A."/>
            <person name="Kalinowski J."/>
            <person name="Ruckert C."/>
        </authorList>
    </citation>
    <scope>NUCLEOTIDE SEQUENCE [LARGE SCALE GENOMIC DNA]</scope>
    <source>
        <strain evidence="2 3">KCTC 19473</strain>
    </source>
</reference>
<feature type="transmembrane region" description="Helical" evidence="1">
    <location>
        <begin position="389"/>
        <end position="409"/>
    </location>
</feature>
<feature type="transmembrane region" description="Helical" evidence="1">
    <location>
        <begin position="95"/>
        <end position="118"/>
    </location>
</feature>
<dbReference type="EMBL" id="BMXL01000009">
    <property type="protein sequence ID" value="GHD25111.1"/>
    <property type="molecule type" value="Genomic_DNA"/>
</dbReference>
<feature type="transmembrane region" description="Helical" evidence="1">
    <location>
        <begin position="446"/>
        <end position="465"/>
    </location>
</feature>
<feature type="transmembrane region" description="Helical" evidence="1">
    <location>
        <begin position="130"/>
        <end position="160"/>
    </location>
</feature>
<proteinExistence type="predicted"/>
<dbReference type="PANTHER" id="PTHR30282">
    <property type="entry name" value="P-AMINOBENZOYL GLUTAMATE TRANSPORTER"/>
    <property type="match status" value="1"/>
</dbReference>
<evidence type="ECO:0000256" key="1">
    <source>
        <dbReference type="SAM" id="Phobius"/>
    </source>
</evidence>
<evidence type="ECO:0000313" key="3">
    <source>
        <dbReference type="Proteomes" id="UP000654947"/>
    </source>
</evidence>
<dbReference type="AlphaFoldDB" id="A0A919CHQ1"/>
<dbReference type="PANTHER" id="PTHR30282:SF0">
    <property type="entry name" value="P-AMINOBENZOYL-GLUTAMATE TRANSPORT PROTEIN"/>
    <property type="match status" value="1"/>
</dbReference>
<keyword evidence="1" id="KW-0472">Membrane</keyword>
<sequence length="513" mass="54251">MAETTEKPPGRAMGLLLGSLRGIEKAGNKLPHPFWIFAFLGGFVILLSAVLSWAGAHAVSPIDDERIDVQSLLSPEGFQVIFGEAVTNYVNFPPLGLVVVIMLGVVVAEQTGLINAILRGSITRVPAKYMTFVVALVGICGSIASDAAYVILIPLAAVVFQAVGRSPTLGIVVAFASVSAGWNATFVVAPTDALLGGISTEAARVIDPEATVTPLANYFFNAVSAVLLAVLITLVTELVLRKRTEGLDDATTEDDTLGDFHLQPEERKGLRAAGLTLLAMAVLFVAALVPENSWFRGADGTVMESPLVSGIAVVLAVAFLAVGTAYGLVAGTVRQAADVPAFMAKGIKDLAPALVLFFAASQFLAYFQWSGMAEVLSVRGAELLEALDVPVAVLFIGFILIATLMNLFITSGSAQWALIAPVFVPMLMLLDVNPETTQAMYRIADASTNIVTPMSPYFVLVLGFMQRYRKDSGIGTLVSLTLPFTVTILIVWTLFFLGWYTLGLPLGPGAPVS</sequence>
<dbReference type="InterPro" id="IPR004697">
    <property type="entry name" value="AbgT"/>
</dbReference>
<evidence type="ECO:0000313" key="2">
    <source>
        <dbReference type="EMBL" id="GHD25111.1"/>
    </source>
</evidence>
<name>A0A919CHQ1_9ACTN</name>
<feature type="transmembrane region" description="Helical" evidence="1">
    <location>
        <begin position="477"/>
        <end position="500"/>
    </location>
</feature>
<dbReference type="GO" id="GO:0015558">
    <property type="term" value="F:secondary active p-aminobenzoyl-glutamate transmembrane transporter activity"/>
    <property type="evidence" value="ECO:0007669"/>
    <property type="project" value="InterPro"/>
</dbReference>
<comment type="caution">
    <text evidence="2">The sequence shown here is derived from an EMBL/GenBank/DDBJ whole genome shotgun (WGS) entry which is preliminary data.</text>
</comment>
<feature type="transmembrane region" description="Helical" evidence="1">
    <location>
        <begin position="309"/>
        <end position="329"/>
    </location>
</feature>
<feature type="transmembrane region" description="Helical" evidence="1">
    <location>
        <begin position="270"/>
        <end position="289"/>
    </location>
</feature>